<evidence type="ECO:0000256" key="1">
    <source>
        <dbReference type="SAM" id="Phobius"/>
    </source>
</evidence>
<evidence type="ECO:0000313" key="2">
    <source>
        <dbReference type="EMBL" id="SDW96435.1"/>
    </source>
</evidence>
<reference evidence="2 3" key="1">
    <citation type="submission" date="2016-10" db="EMBL/GenBank/DDBJ databases">
        <authorList>
            <person name="de Groot N.N."/>
        </authorList>
    </citation>
    <scope>NUCLEOTIDE SEQUENCE [LARGE SCALE GENOMIC DNA]</scope>
    <source>
        <strain evidence="2 3">DSM 3756</strain>
    </source>
</reference>
<gene>
    <name evidence="2" type="ORF">SAMN05443574_110124</name>
</gene>
<name>A0A1H2XUG4_HALVA</name>
<keyword evidence="1" id="KW-0812">Transmembrane</keyword>
<dbReference type="AlphaFoldDB" id="A0A1H2XUG4"/>
<organism evidence="2 3">
    <name type="scientific">Haloarcula vallismortis</name>
    <name type="common">Halobacterium vallismortis</name>
    <dbReference type="NCBI Taxonomy" id="28442"/>
    <lineage>
        <taxon>Archaea</taxon>
        <taxon>Methanobacteriati</taxon>
        <taxon>Methanobacteriota</taxon>
        <taxon>Stenosarchaea group</taxon>
        <taxon>Halobacteria</taxon>
        <taxon>Halobacteriales</taxon>
        <taxon>Haloarculaceae</taxon>
        <taxon>Haloarcula</taxon>
    </lineage>
</organism>
<accession>A0A1H2XUG4</accession>
<evidence type="ECO:0000313" key="3">
    <source>
        <dbReference type="Proteomes" id="UP000182573"/>
    </source>
</evidence>
<protein>
    <submittedName>
        <fullName evidence="2">Uncharacterized protein</fullName>
    </submittedName>
</protein>
<dbReference type="EMBL" id="FNOF01000010">
    <property type="protein sequence ID" value="SDW96435.1"/>
    <property type="molecule type" value="Genomic_DNA"/>
</dbReference>
<keyword evidence="1" id="KW-1133">Transmembrane helix</keyword>
<sequence>MNPAIRAIRMIGLILLVGGIASGGLGVYLESNLACEDGYGVTIETIEENRTSSSAVERLSFQNLSSRDQRTFEEILTSNTTQVYHNASTVQNISNKEIEYKNTVYITSGLFVTDCFSNWRLYKAGGGLVAFVGGCLTTVTIVWQRRS</sequence>
<proteinExistence type="predicted"/>
<feature type="transmembrane region" description="Helical" evidence="1">
    <location>
        <begin position="7"/>
        <end position="29"/>
    </location>
</feature>
<keyword evidence="1" id="KW-0472">Membrane</keyword>
<feature type="transmembrane region" description="Helical" evidence="1">
    <location>
        <begin position="124"/>
        <end position="143"/>
    </location>
</feature>
<dbReference type="Proteomes" id="UP000182573">
    <property type="component" value="Unassembled WGS sequence"/>
</dbReference>